<comment type="subcellular location">
    <subcellularLocation>
        <location evidence="3">Membrane</location>
    </subcellularLocation>
</comment>
<evidence type="ECO:0000256" key="8">
    <source>
        <dbReference type="ARBA" id="ARBA00023004"/>
    </source>
</evidence>
<accession>A0A1M6XCT1</accession>
<dbReference type="Proteomes" id="UP000184191">
    <property type="component" value="Unassembled WGS sequence"/>
</dbReference>
<evidence type="ECO:0000256" key="5">
    <source>
        <dbReference type="ARBA" id="ARBA00022692"/>
    </source>
</evidence>
<evidence type="ECO:0000256" key="6">
    <source>
        <dbReference type="ARBA" id="ARBA00022723"/>
    </source>
</evidence>
<organism evidence="11 12">
    <name type="scientific">Roseovarius marisflavi</name>
    <dbReference type="NCBI Taxonomy" id="1054996"/>
    <lineage>
        <taxon>Bacteria</taxon>
        <taxon>Pseudomonadati</taxon>
        <taxon>Pseudomonadota</taxon>
        <taxon>Alphaproteobacteria</taxon>
        <taxon>Rhodobacterales</taxon>
        <taxon>Roseobacteraceae</taxon>
        <taxon>Roseovarius</taxon>
    </lineage>
</organism>
<dbReference type="RefSeq" id="WP_073195854.1">
    <property type="nucleotide sequence ID" value="NZ_FRBN01000004.1"/>
</dbReference>
<keyword evidence="7 10" id="KW-1133">Transmembrane helix</keyword>
<feature type="transmembrane region" description="Helical" evidence="10">
    <location>
        <begin position="85"/>
        <end position="107"/>
    </location>
</feature>
<evidence type="ECO:0000256" key="7">
    <source>
        <dbReference type="ARBA" id="ARBA00022989"/>
    </source>
</evidence>
<sequence>MLDLRLYMLQRLTALVMAPLVLGHLAVMIYAIQGGLSTAEILGRTQGSALWFAFYGLFVIAVSIHAAIGLRVIAHEWLALKGAALSLLTWGACAALLFLGLSAVFVVTVP</sequence>
<dbReference type="InterPro" id="IPR000701">
    <property type="entry name" value="SuccDH_FuR_B_TM-su"/>
</dbReference>
<keyword evidence="12" id="KW-1185">Reference proteome</keyword>
<dbReference type="SUPFAM" id="SSF81343">
    <property type="entry name" value="Fumarate reductase respiratory complex transmembrane subunits"/>
    <property type="match status" value="1"/>
</dbReference>
<keyword evidence="8" id="KW-0408">Iron</keyword>
<dbReference type="EMBL" id="FRBN01000004">
    <property type="protein sequence ID" value="SHL03752.1"/>
    <property type="molecule type" value="Genomic_DNA"/>
</dbReference>
<dbReference type="OrthoDB" id="5787321at2"/>
<keyword evidence="6" id="KW-0479">Metal-binding</keyword>
<evidence type="ECO:0000256" key="4">
    <source>
        <dbReference type="ARBA" id="ARBA00022617"/>
    </source>
</evidence>
<evidence type="ECO:0000256" key="10">
    <source>
        <dbReference type="SAM" id="Phobius"/>
    </source>
</evidence>
<evidence type="ECO:0000256" key="9">
    <source>
        <dbReference type="ARBA" id="ARBA00023136"/>
    </source>
</evidence>
<dbReference type="STRING" id="1054996.SAMN05444414_10442"/>
<dbReference type="Pfam" id="PF01127">
    <property type="entry name" value="Sdh_cyt"/>
    <property type="match status" value="1"/>
</dbReference>
<protein>
    <submittedName>
        <fullName evidence="11">Fumarate reductase subunit C</fullName>
    </submittedName>
</protein>
<feature type="transmembrane region" description="Helical" evidence="10">
    <location>
        <begin position="12"/>
        <end position="32"/>
    </location>
</feature>
<gene>
    <name evidence="11" type="ORF">SAMN05444414_10442</name>
</gene>
<evidence type="ECO:0000256" key="2">
    <source>
        <dbReference type="ARBA" id="ARBA00004050"/>
    </source>
</evidence>
<proteinExistence type="predicted"/>
<reference evidence="12" key="1">
    <citation type="submission" date="2016-11" db="EMBL/GenBank/DDBJ databases">
        <authorList>
            <person name="Varghese N."/>
            <person name="Submissions S."/>
        </authorList>
    </citation>
    <scope>NUCLEOTIDE SEQUENCE [LARGE SCALE GENOMIC DNA]</scope>
    <source>
        <strain evidence="12">DSM 29327</strain>
    </source>
</reference>
<evidence type="ECO:0000313" key="12">
    <source>
        <dbReference type="Proteomes" id="UP000184191"/>
    </source>
</evidence>
<dbReference type="GO" id="GO:0016020">
    <property type="term" value="C:membrane"/>
    <property type="evidence" value="ECO:0007669"/>
    <property type="project" value="UniProtKB-SubCell"/>
</dbReference>
<dbReference type="AlphaFoldDB" id="A0A1M6XCT1"/>
<dbReference type="GO" id="GO:0046872">
    <property type="term" value="F:metal ion binding"/>
    <property type="evidence" value="ECO:0007669"/>
    <property type="project" value="UniProtKB-KW"/>
</dbReference>
<keyword evidence="4" id="KW-0349">Heme</keyword>
<keyword evidence="5 10" id="KW-0812">Transmembrane</keyword>
<evidence type="ECO:0000256" key="1">
    <source>
        <dbReference type="ARBA" id="ARBA00001971"/>
    </source>
</evidence>
<dbReference type="Gene3D" id="1.20.1300.10">
    <property type="entry name" value="Fumarate reductase/succinate dehydrogenase, transmembrane subunit"/>
    <property type="match status" value="1"/>
</dbReference>
<name>A0A1M6XCT1_9RHOB</name>
<keyword evidence="9 10" id="KW-0472">Membrane</keyword>
<comment type="function">
    <text evidence="2">Membrane-anchoring subunit of succinate dehydrogenase (SDH).</text>
</comment>
<evidence type="ECO:0000313" key="11">
    <source>
        <dbReference type="EMBL" id="SHL03752.1"/>
    </source>
</evidence>
<comment type="cofactor">
    <cofactor evidence="1">
        <name>heme</name>
        <dbReference type="ChEBI" id="CHEBI:30413"/>
    </cofactor>
</comment>
<evidence type="ECO:0000256" key="3">
    <source>
        <dbReference type="ARBA" id="ARBA00004370"/>
    </source>
</evidence>
<dbReference type="InterPro" id="IPR034804">
    <property type="entry name" value="SQR/QFR_C/D"/>
</dbReference>
<feature type="transmembrane region" description="Helical" evidence="10">
    <location>
        <begin position="52"/>
        <end position="73"/>
    </location>
</feature>